<keyword evidence="6 7" id="KW-0012">Acyltransferase</keyword>
<keyword evidence="11" id="KW-1185">Reference proteome</keyword>
<feature type="compositionally biased region" description="Basic and acidic residues" evidence="8">
    <location>
        <begin position="598"/>
        <end position="607"/>
    </location>
</feature>
<gene>
    <name evidence="10" type="ORF">CCMP2556_LOCUS44870</name>
</gene>
<comment type="subcellular location">
    <subcellularLocation>
        <location evidence="1">Membrane</location>
        <topology evidence="1">Multi-pass membrane protein</topology>
    </subcellularLocation>
</comment>
<dbReference type="InterPro" id="IPR001594">
    <property type="entry name" value="Palmitoyltrfase_DHHC"/>
</dbReference>
<dbReference type="Proteomes" id="UP001642484">
    <property type="component" value="Unassembled WGS sequence"/>
</dbReference>
<dbReference type="PROSITE" id="PS50216">
    <property type="entry name" value="DHHC"/>
    <property type="match status" value="1"/>
</dbReference>
<keyword evidence="4 7" id="KW-1133">Transmembrane helix</keyword>
<dbReference type="InterPro" id="IPR039859">
    <property type="entry name" value="PFA4/ZDH16/20/ERF2-like"/>
</dbReference>
<evidence type="ECO:0000256" key="5">
    <source>
        <dbReference type="ARBA" id="ARBA00023136"/>
    </source>
</evidence>
<evidence type="ECO:0000259" key="9">
    <source>
        <dbReference type="Pfam" id="PF01529"/>
    </source>
</evidence>
<feature type="transmembrane region" description="Helical" evidence="7">
    <location>
        <begin position="21"/>
        <end position="47"/>
    </location>
</feature>
<dbReference type="Pfam" id="PF01529">
    <property type="entry name" value="DHHC"/>
    <property type="match status" value="1"/>
</dbReference>
<comment type="domain">
    <text evidence="7">The DHHC domain is required for palmitoyltransferase activity.</text>
</comment>
<feature type="transmembrane region" description="Helical" evidence="7">
    <location>
        <begin position="286"/>
        <end position="314"/>
    </location>
</feature>
<protein>
    <recommendedName>
        <fullName evidence="7">Palmitoyltransferase</fullName>
        <ecNumber evidence="7">2.3.1.225</ecNumber>
    </recommendedName>
</protein>
<dbReference type="EMBL" id="CAXAMN010025284">
    <property type="protein sequence ID" value="CAK9094032.1"/>
    <property type="molecule type" value="Genomic_DNA"/>
</dbReference>
<proteinExistence type="inferred from homology"/>
<comment type="similarity">
    <text evidence="7">Belongs to the DHHC palmitoyltransferase family.</text>
</comment>
<evidence type="ECO:0000256" key="1">
    <source>
        <dbReference type="ARBA" id="ARBA00004141"/>
    </source>
</evidence>
<keyword evidence="5 7" id="KW-0472">Membrane</keyword>
<evidence type="ECO:0000313" key="11">
    <source>
        <dbReference type="Proteomes" id="UP001642484"/>
    </source>
</evidence>
<dbReference type="EC" id="2.3.1.225" evidence="7"/>
<feature type="compositionally biased region" description="Basic and acidic residues" evidence="8">
    <location>
        <begin position="572"/>
        <end position="585"/>
    </location>
</feature>
<feature type="domain" description="Palmitoyltransferase DHHC" evidence="9">
    <location>
        <begin position="198"/>
        <end position="330"/>
    </location>
</feature>
<keyword evidence="3 7" id="KW-0812">Transmembrane</keyword>
<comment type="caution">
    <text evidence="10">The sequence shown here is derived from an EMBL/GenBank/DDBJ whole genome shotgun (WGS) entry which is preliminary data.</text>
</comment>
<accession>A0ABP0R0H0</accession>
<evidence type="ECO:0000256" key="8">
    <source>
        <dbReference type="SAM" id="MobiDB-lite"/>
    </source>
</evidence>
<name>A0ABP0R0H0_9DINO</name>
<evidence type="ECO:0000256" key="4">
    <source>
        <dbReference type="ARBA" id="ARBA00022989"/>
    </source>
</evidence>
<keyword evidence="2 7" id="KW-0808">Transferase</keyword>
<dbReference type="PANTHER" id="PTHR12246">
    <property type="entry name" value="PALMITOYLTRANSFERASE ZDHHC16"/>
    <property type="match status" value="1"/>
</dbReference>
<sequence length="607" mass="67848">MPSGHDHERSLRACCAAAWRLFGFTPAVTMSLILGISASTVYHGWIMPVGFWQHGKKELFFFCVEVLCVLASCPVKEGMLPNVGRTALVLEKRRQSTRLRNTYILLKLECSFATVKELQDIVRSHDPRFQISYLTAVLRGPGQSSTSPFSDFCLCHFCLAGFVPLGWKPSEQELSNLLQASDLEGVPLKIKEIPVNDLLQWCAHCQGFKPPRAHHCSSCRRCVLSMDHHCPWTNTCVGQINLKPFVQFVHFVPVATFHSFVVHSELLVLLAFAWQRAKRRTDFIRAVMQLHIVLGLVAWFAALAVMLLVGTLAWEMQHTVRSNMTMIEEYVVEKAEVRRRRNGEKKFVFPYDLGKKGNSAAVLGSSSFSWLLPGGATPGPPVWPNVRAGSSHFDISMEQIAQKTEKLQRSVVMPVRQAFSGEGWCCCTYWCWVGFQFGCAVCDCEACGEARLTVAVGQAVLVSKSEGSWAHGRLSNGSGDSFGNQTLPGGWLPRHCLNERGVQPYQIPFQKELQGRWEADTTIVVKGLLVHTTASSLPFVLREEDGKVRLLGFSLESCDGKVARWSNGQEWNKQEGDEVRGGEWHPEDEDLPDLAALEPREDVKKDA</sequence>
<feature type="transmembrane region" description="Helical" evidence="7">
    <location>
        <begin position="251"/>
        <end position="274"/>
    </location>
</feature>
<evidence type="ECO:0000313" key="10">
    <source>
        <dbReference type="EMBL" id="CAK9094032.1"/>
    </source>
</evidence>
<reference evidence="10 11" key="1">
    <citation type="submission" date="2024-02" db="EMBL/GenBank/DDBJ databases">
        <authorList>
            <person name="Chen Y."/>
            <person name="Shah S."/>
            <person name="Dougan E. K."/>
            <person name="Thang M."/>
            <person name="Chan C."/>
        </authorList>
    </citation>
    <scope>NUCLEOTIDE SEQUENCE [LARGE SCALE GENOMIC DNA]</scope>
</reference>
<evidence type="ECO:0000256" key="3">
    <source>
        <dbReference type="ARBA" id="ARBA00022692"/>
    </source>
</evidence>
<evidence type="ECO:0000256" key="2">
    <source>
        <dbReference type="ARBA" id="ARBA00022679"/>
    </source>
</evidence>
<organism evidence="10 11">
    <name type="scientific">Durusdinium trenchii</name>
    <dbReference type="NCBI Taxonomy" id="1381693"/>
    <lineage>
        <taxon>Eukaryota</taxon>
        <taxon>Sar</taxon>
        <taxon>Alveolata</taxon>
        <taxon>Dinophyceae</taxon>
        <taxon>Suessiales</taxon>
        <taxon>Symbiodiniaceae</taxon>
        <taxon>Durusdinium</taxon>
    </lineage>
</organism>
<evidence type="ECO:0000256" key="6">
    <source>
        <dbReference type="ARBA" id="ARBA00023315"/>
    </source>
</evidence>
<feature type="region of interest" description="Disordered" evidence="8">
    <location>
        <begin position="566"/>
        <end position="607"/>
    </location>
</feature>
<evidence type="ECO:0000256" key="7">
    <source>
        <dbReference type="RuleBase" id="RU079119"/>
    </source>
</evidence>
<comment type="catalytic activity">
    <reaction evidence="7">
        <text>L-cysteinyl-[protein] + hexadecanoyl-CoA = S-hexadecanoyl-L-cysteinyl-[protein] + CoA</text>
        <dbReference type="Rhea" id="RHEA:36683"/>
        <dbReference type="Rhea" id="RHEA-COMP:10131"/>
        <dbReference type="Rhea" id="RHEA-COMP:11032"/>
        <dbReference type="ChEBI" id="CHEBI:29950"/>
        <dbReference type="ChEBI" id="CHEBI:57287"/>
        <dbReference type="ChEBI" id="CHEBI:57379"/>
        <dbReference type="ChEBI" id="CHEBI:74151"/>
        <dbReference type="EC" id="2.3.1.225"/>
    </reaction>
</comment>